<dbReference type="SUPFAM" id="SSF63411">
    <property type="entry name" value="LuxS/MPP-like metallohydrolase"/>
    <property type="match status" value="2"/>
</dbReference>
<reference evidence="4 5" key="1">
    <citation type="submission" date="2016-10" db="EMBL/GenBank/DDBJ databases">
        <authorList>
            <person name="de Groot N.N."/>
        </authorList>
    </citation>
    <scope>NUCLEOTIDE SEQUENCE [LARGE SCALE GENOMIC DNA]</scope>
    <source>
        <strain evidence="4 5">RK1</strain>
    </source>
</reference>
<dbReference type="Gene3D" id="3.30.830.10">
    <property type="entry name" value="Metalloenzyme, LuxS/M16 peptidase-like"/>
    <property type="match status" value="2"/>
</dbReference>
<sequence>MEYELIHLPNGIRIVLHQVASPVSHVCMLINAGSRDERKGNYGLAHFIEHLLFKQTERRSTHQILNRLESVGGDLNAYTTKEYTCIHASFLTPYLERTLDLFEDLFFHSIFPENELEKEKSVIMDEMASYLDSPEDSILDDFEDQLFRGHELGHNILGTEADLSQLTRNDIAEFIHKNYQTHEIVIGITGNYTTRKVTALAARTLGKVPETSGHRHRIPPQQREVSQTRIEKPINQTHYLMGGTAYSVHHPNKVGLLLLNNLLGGMGMTSRLNLVIREKHGIAYTIESNYTPLSDTGIFHIYLGTDAEKTDKALRLVSKELRKLCENQLGVMQLHQAKQKFKGQIALAEENRLSLIISLVKNLMDEGRVQTLEEVFSQIDAVEAQQLLHIANEILDERNLSSLSFFPE</sequence>
<dbReference type="InterPro" id="IPR011765">
    <property type="entry name" value="Pept_M16_N"/>
</dbReference>
<organism evidence="4 5">
    <name type="scientific">Parapedobacter indicus</name>
    <dbReference type="NCBI Taxonomy" id="1477437"/>
    <lineage>
        <taxon>Bacteria</taxon>
        <taxon>Pseudomonadati</taxon>
        <taxon>Bacteroidota</taxon>
        <taxon>Sphingobacteriia</taxon>
        <taxon>Sphingobacteriales</taxon>
        <taxon>Sphingobacteriaceae</taxon>
        <taxon>Parapedobacter</taxon>
    </lineage>
</organism>
<dbReference type="PANTHER" id="PTHR11851">
    <property type="entry name" value="METALLOPROTEASE"/>
    <property type="match status" value="1"/>
</dbReference>
<evidence type="ECO:0000313" key="5">
    <source>
        <dbReference type="Proteomes" id="UP000198670"/>
    </source>
</evidence>
<dbReference type="OrthoDB" id="9811314at2"/>
<evidence type="ECO:0000259" key="3">
    <source>
        <dbReference type="Pfam" id="PF05193"/>
    </source>
</evidence>
<dbReference type="PANTHER" id="PTHR11851:SF49">
    <property type="entry name" value="MITOCHONDRIAL-PROCESSING PEPTIDASE SUBUNIT ALPHA"/>
    <property type="match status" value="1"/>
</dbReference>
<feature type="domain" description="Peptidase M16 C-terminal" evidence="3">
    <location>
        <begin position="166"/>
        <end position="340"/>
    </location>
</feature>
<dbReference type="Proteomes" id="UP000198670">
    <property type="component" value="Unassembled WGS sequence"/>
</dbReference>
<dbReference type="InterPro" id="IPR050361">
    <property type="entry name" value="MPP/UQCRC_Complex"/>
</dbReference>
<dbReference type="EMBL" id="FOQO01000005">
    <property type="protein sequence ID" value="SFI64653.1"/>
    <property type="molecule type" value="Genomic_DNA"/>
</dbReference>
<accession>A0A1I3JWQ9</accession>
<dbReference type="Pfam" id="PF00675">
    <property type="entry name" value="Peptidase_M16"/>
    <property type="match status" value="1"/>
</dbReference>
<comment type="similarity">
    <text evidence="1">Belongs to the peptidase M16 family.</text>
</comment>
<dbReference type="AlphaFoldDB" id="A0A1I3JWQ9"/>
<dbReference type="GO" id="GO:0046872">
    <property type="term" value="F:metal ion binding"/>
    <property type="evidence" value="ECO:0007669"/>
    <property type="project" value="InterPro"/>
</dbReference>
<evidence type="ECO:0000259" key="2">
    <source>
        <dbReference type="Pfam" id="PF00675"/>
    </source>
</evidence>
<dbReference type="RefSeq" id="WP_090626677.1">
    <property type="nucleotide sequence ID" value="NZ_FOQO01000005.1"/>
</dbReference>
<dbReference type="InterPro" id="IPR011249">
    <property type="entry name" value="Metalloenz_LuxS/M16"/>
</dbReference>
<keyword evidence="5" id="KW-1185">Reference proteome</keyword>
<dbReference type="Pfam" id="PF05193">
    <property type="entry name" value="Peptidase_M16_C"/>
    <property type="match status" value="1"/>
</dbReference>
<evidence type="ECO:0000313" key="4">
    <source>
        <dbReference type="EMBL" id="SFI64653.1"/>
    </source>
</evidence>
<name>A0A1I3JWQ9_9SPHI</name>
<dbReference type="STRING" id="1477437.SAMN05444682_10513"/>
<feature type="domain" description="Peptidase M16 N-terminal" evidence="2">
    <location>
        <begin position="18"/>
        <end position="159"/>
    </location>
</feature>
<proteinExistence type="inferred from homology"/>
<protein>
    <submittedName>
        <fullName evidence="4">Predicted Zn-dependent peptidase</fullName>
    </submittedName>
</protein>
<evidence type="ECO:0000256" key="1">
    <source>
        <dbReference type="ARBA" id="ARBA00007261"/>
    </source>
</evidence>
<gene>
    <name evidence="4" type="ORF">SAMN05444682_10513</name>
</gene>
<dbReference type="InterPro" id="IPR007863">
    <property type="entry name" value="Peptidase_M16_C"/>
</dbReference>